<keyword evidence="1" id="KW-0472">Membrane</keyword>
<dbReference type="EMBL" id="JAJFAZ020000008">
    <property type="protein sequence ID" value="KAI5313089.1"/>
    <property type="molecule type" value="Genomic_DNA"/>
</dbReference>
<gene>
    <name evidence="2" type="ORF">L3X38_042263</name>
</gene>
<keyword evidence="1" id="KW-1133">Transmembrane helix</keyword>
<comment type="caution">
    <text evidence="2">The sequence shown here is derived from an EMBL/GenBank/DDBJ whole genome shotgun (WGS) entry which is preliminary data.</text>
</comment>
<dbReference type="Proteomes" id="UP001054821">
    <property type="component" value="Chromosome 8"/>
</dbReference>
<evidence type="ECO:0000313" key="3">
    <source>
        <dbReference type="Proteomes" id="UP001054821"/>
    </source>
</evidence>
<dbReference type="AlphaFoldDB" id="A0AAD4YLE9"/>
<keyword evidence="3" id="KW-1185">Reference proteome</keyword>
<organism evidence="2 3">
    <name type="scientific">Prunus dulcis</name>
    <name type="common">Almond</name>
    <name type="synonym">Amygdalus dulcis</name>
    <dbReference type="NCBI Taxonomy" id="3755"/>
    <lineage>
        <taxon>Eukaryota</taxon>
        <taxon>Viridiplantae</taxon>
        <taxon>Streptophyta</taxon>
        <taxon>Embryophyta</taxon>
        <taxon>Tracheophyta</taxon>
        <taxon>Spermatophyta</taxon>
        <taxon>Magnoliopsida</taxon>
        <taxon>eudicotyledons</taxon>
        <taxon>Gunneridae</taxon>
        <taxon>Pentapetalae</taxon>
        <taxon>rosids</taxon>
        <taxon>fabids</taxon>
        <taxon>Rosales</taxon>
        <taxon>Rosaceae</taxon>
        <taxon>Amygdaloideae</taxon>
        <taxon>Amygdaleae</taxon>
        <taxon>Prunus</taxon>
    </lineage>
</organism>
<feature type="transmembrane region" description="Helical" evidence="1">
    <location>
        <begin position="130"/>
        <end position="152"/>
    </location>
</feature>
<evidence type="ECO:0000256" key="1">
    <source>
        <dbReference type="SAM" id="Phobius"/>
    </source>
</evidence>
<evidence type="ECO:0000313" key="2">
    <source>
        <dbReference type="EMBL" id="KAI5313089.1"/>
    </source>
</evidence>
<accession>A0AAD4YLE9</accession>
<proteinExistence type="predicted"/>
<protein>
    <submittedName>
        <fullName evidence="2">Uncharacterized protein</fullName>
    </submittedName>
</protein>
<sequence length="180" mass="20129">MEARTKELLKAEKEYSLKQFSQLIPNFDPSMLKHPISSIPIAAQEQSPKNPMFNKASCSGATTLVLEDENPELNLAEAQQDEMLDLPPPLKALCHYAETTLKAFGKTLIITIAEEVFGFERETFILHEDIFWFAAMVEIGATVIAIYIRYLFEFLKMTNMVNLLALSSPAQVSAQSGLLS</sequence>
<keyword evidence="1" id="KW-0812">Transmembrane</keyword>
<name>A0AAD4YLE9_PRUDU</name>
<reference evidence="2 3" key="1">
    <citation type="journal article" date="2022" name="G3 (Bethesda)">
        <title>Whole-genome sequence and methylome profiling of the almond [Prunus dulcis (Mill.) D.A. Webb] cultivar 'Nonpareil'.</title>
        <authorList>
            <person name="D'Amico-Willman K.M."/>
            <person name="Ouma W.Z."/>
            <person name="Meulia T."/>
            <person name="Sideli G.M."/>
            <person name="Gradziel T.M."/>
            <person name="Fresnedo-Ramirez J."/>
        </authorList>
    </citation>
    <scope>NUCLEOTIDE SEQUENCE [LARGE SCALE GENOMIC DNA]</scope>
    <source>
        <strain evidence="2">Clone GOH B32 T37-40</strain>
    </source>
</reference>